<protein>
    <recommendedName>
        <fullName evidence="1">Putative plant transposon protein domain-containing protein</fullName>
    </recommendedName>
</protein>
<dbReference type="AlphaFoldDB" id="A0A314L4U8"/>
<proteinExistence type="predicted"/>
<evidence type="ECO:0000313" key="2">
    <source>
        <dbReference type="EMBL" id="OIT36515.1"/>
    </source>
</evidence>
<dbReference type="Gramene" id="OIT36515">
    <property type="protein sequence ID" value="OIT36515"/>
    <property type="gene ID" value="A4A49_51745"/>
</dbReference>
<keyword evidence="3" id="KW-1185">Reference proteome</keyword>
<evidence type="ECO:0000313" key="3">
    <source>
        <dbReference type="Proteomes" id="UP000187609"/>
    </source>
</evidence>
<reference evidence="2" key="1">
    <citation type="submission" date="2016-11" db="EMBL/GenBank/DDBJ databases">
        <title>The genome of Nicotiana attenuata.</title>
        <authorList>
            <person name="Xu S."/>
            <person name="Brockmoeller T."/>
            <person name="Gaquerel E."/>
            <person name="Navarro A."/>
            <person name="Kuhl H."/>
            <person name="Gase K."/>
            <person name="Ling Z."/>
            <person name="Zhou W."/>
            <person name="Kreitzer C."/>
            <person name="Stanke M."/>
            <person name="Tang H."/>
            <person name="Lyons E."/>
            <person name="Pandey P."/>
            <person name="Pandey S.P."/>
            <person name="Timmermann B."/>
            <person name="Baldwin I.T."/>
        </authorList>
    </citation>
    <scope>NUCLEOTIDE SEQUENCE [LARGE SCALE GENOMIC DNA]</scope>
    <source>
        <strain evidence="2">UT</strain>
    </source>
</reference>
<comment type="caution">
    <text evidence="2">The sequence shown here is derived from an EMBL/GenBank/DDBJ whole genome shotgun (WGS) entry which is preliminary data.</text>
</comment>
<dbReference type="Proteomes" id="UP000187609">
    <property type="component" value="Unassembled WGS sequence"/>
</dbReference>
<feature type="domain" description="Putative plant transposon protein" evidence="1">
    <location>
        <begin position="10"/>
        <end position="159"/>
    </location>
</feature>
<dbReference type="EMBL" id="MJEQ01000424">
    <property type="protein sequence ID" value="OIT36515.1"/>
    <property type="molecule type" value="Genomic_DNA"/>
</dbReference>
<accession>A0A314L4U8</accession>
<sequence length="162" mass="18495">MKLDGLYDSIGGANFGIVKEFYANKVPEFQYDGEYTIKIRGKRFKFCVEIINDELGFRIESHAQFEAFMKRPAYQAIPELLCGPNSLAAWNKDRDDCHSTMTRSNLKLPTKVLLRFINKKILPSGNNSTMSHLRVCLIYAMMTQMLLNMGKIIIATMAREDG</sequence>
<dbReference type="InterPro" id="IPR046796">
    <property type="entry name" value="Transposase_32_dom"/>
</dbReference>
<evidence type="ECO:0000259" key="1">
    <source>
        <dbReference type="Pfam" id="PF20167"/>
    </source>
</evidence>
<dbReference type="Pfam" id="PF20167">
    <property type="entry name" value="Transposase_32"/>
    <property type="match status" value="1"/>
</dbReference>
<organism evidence="2 3">
    <name type="scientific">Nicotiana attenuata</name>
    <name type="common">Coyote tobacco</name>
    <dbReference type="NCBI Taxonomy" id="49451"/>
    <lineage>
        <taxon>Eukaryota</taxon>
        <taxon>Viridiplantae</taxon>
        <taxon>Streptophyta</taxon>
        <taxon>Embryophyta</taxon>
        <taxon>Tracheophyta</taxon>
        <taxon>Spermatophyta</taxon>
        <taxon>Magnoliopsida</taxon>
        <taxon>eudicotyledons</taxon>
        <taxon>Gunneridae</taxon>
        <taxon>Pentapetalae</taxon>
        <taxon>asterids</taxon>
        <taxon>lamiids</taxon>
        <taxon>Solanales</taxon>
        <taxon>Solanaceae</taxon>
        <taxon>Nicotianoideae</taxon>
        <taxon>Nicotianeae</taxon>
        <taxon>Nicotiana</taxon>
    </lineage>
</organism>
<gene>
    <name evidence="2" type="ORF">A4A49_51745</name>
</gene>
<name>A0A314L4U8_NICAT</name>